<dbReference type="AlphaFoldDB" id="W7IPH9"/>
<reference evidence="2 3" key="1">
    <citation type="journal article" date="2014" name="Genome Announc.">
        <title>Draft Genome Sequence of the Antitrypanosomally Active Sponge-Associated Bacterium Actinokineospora sp. Strain EG49.</title>
        <authorList>
            <person name="Harjes J."/>
            <person name="Ryu T."/>
            <person name="Abdelmohsen U.R."/>
            <person name="Moitinho-Silva L."/>
            <person name="Horn H."/>
            <person name="Ravasi T."/>
            <person name="Hentschel U."/>
        </authorList>
    </citation>
    <scope>NUCLEOTIDE SEQUENCE [LARGE SCALE GENOMIC DNA]</scope>
    <source>
        <strain evidence="2 3">EG49</strain>
    </source>
</reference>
<accession>W7IPH9</accession>
<sequence>MRSRDPLGDRYPVAATRARKRENLRPCPLIAPELPTSTGVRPGEPGRPGPRLQQRGRLLEHAGAGVLSQHRRPWPVSGGVEQPGVADPGRVPRSPAGNSRSPSARWSGVTGEPVEQARAALAADSARTRSSRGGGSSSFSGHAPWFHCAGRHPGPPERIRARSKRRSVAAGVFA</sequence>
<comment type="caution">
    <text evidence="2">The sequence shown here is derived from an EMBL/GenBank/DDBJ whole genome shotgun (WGS) entry which is preliminary data.</text>
</comment>
<dbReference type="STRING" id="909613.UO65_1902"/>
<evidence type="ECO:0000313" key="3">
    <source>
        <dbReference type="Proteomes" id="UP000019277"/>
    </source>
</evidence>
<keyword evidence="3" id="KW-1185">Reference proteome</keyword>
<feature type="region of interest" description="Disordered" evidence="1">
    <location>
        <begin position="1"/>
        <end position="174"/>
    </location>
</feature>
<dbReference type="Proteomes" id="UP000019277">
    <property type="component" value="Unassembled WGS sequence"/>
</dbReference>
<protein>
    <submittedName>
        <fullName evidence="2">Uncharacterized protein</fullName>
    </submittedName>
</protein>
<dbReference type="EMBL" id="AYXG01000071">
    <property type="protein sequence ID" value="EWC62780.1"/>
    <property type="molecule type" value="Genomic_DNA"/>
</dbReference>
<evidence type="ECO:0000256" key="1">
    <source>
        <dbReference type="SAM" id="MobiDB-lite"/>
    </source>
</evidence>
<proteinExistence type="predicted"/>
<name>W7IPH9_9PSEU</name>
<evidence type="ECO:0000313" key="2">
    <source>
        <dbReference type="EMBL" id="EWC62780.1"/>
    </source>
</evidence>
<organism evidence="2 3">
    <name type="scientific">Actinokineospora spheciospongiae</name>
    <dbReference type="NCBI Taxonomy" id="909613"/>
    <lineage>
        <taxon>Bacteria</taxon>
        <taxon>Bacillati</taxon>
        <taxon>Actinomycetota</taxon>
        <taxon>Actinomycetes</taxon>
        <taxon>Pseudonocardiales</taxon>
        <taxon>Pseudonocardiaceae</taxon>
        <taxon>Actinokineospora</taxon>
    </lineage>
</organism>
<gene>
    <name evidence="2" type="ORF">UO65_1902</name>
</gene>